<sequence>MSGYIYSIVKFAVKTGLYTYHKKIEITGLDNIPTDKPVLFLPNHQSALIDVLLIATDCQRKPFFLTRADVFSSSWLNRIFSYFRMLPIYRMRDGRETLANNNLIFDTCSEILNRGEALVIFPEANHNLQRRVRPLSKGFTRIILRSFELNPQLDIQLVPVGLNYKNAAHFPDEVAVHYGKSISTKSLFDLNDVNKSSESIKDIVSSSLKKLTSHIPNDELYEATVSRLMNENVSFLDPMLVNETVQSYSKSVTNTKSEAPSERQKINLSKLVFSILNFPVVLLWRLWLKPKVPEAEFMGTFRFAFSFILFPIYLLTLFLSISFLQNMEIAVLSIGSLTVFNILLVKFGLR</sequence>
<evidence type="ECO:0000313" key="4">
    <source>
        <dbReference type="Proteomes" id="UP000198990"/>
    </source>
</evidence>
<dbReference type="EMBL" id="FNZN01000003">
    <property type="protein sequence ID" value="SEL31687.1"/>
    <property type="molecule type" value="Genomic_DNA"/>
</dbReference>
<dbReference type="PANTHER" id="PTHR31605:SF0">
    <property type="entry name" value="GLYCEROL-3-PHOSPHATE O-ACYLTRANSFERASE 1"/>
    <property type="match status" value="1"/>
</dbReference>
<dbReference type="GO" id="GO:0008654">
    <property type="term" value="P:phospholipid biosynthetic process"/>
    <property type="evidence" value="ECO:0007669"/>
    <property type="project" value="TreeGrafter"/>
</dbReference>
<dbReference type="SUPFAM" id="SSF69593">
    <property type="entry name" value="Glycerol-3-phosphate (1)-acyltransferase"/>
    <property type="match status" value="1"/>
</dbReference>
<dbReference type="STRING" id="228957.SAMN04488008_103376"/>
<dbReference type="SMART" id="SM00563">
    <property type="entry name" value="PlsC"/>
    <property type="match status" value="1"/>
</dbReference>
<accession>A0A1H7P9D8</accession>
<feature type="transmembrane region" description="Helical" evidence="1">
    <location>
        <begin position="300"/>
        <end position="323"/>
    </location>
</feature>
<feature type="transmembrane region" description="Helical" evidence="1">
    <location>
        <begin position="329"/>
        <end position="349"/>
    </location>
</feature>
<evidence type="ECO:0000256" key="1">
    <source>
        <dbReference type="SAM" id="Phobius"/>
    </source>
</evidence>
<evidence type="ECO:0000259" key="2">
    <source>
        <dbReference type="SMART" id="SM00563"/>
    </source>
</evidence>
<keyword evidence="3" id="KW-0012">Acyltransferase</keyword>
<dbReference type="OrthoDB" id="9806008at2"/>
<keyword evidence="3" id="KW-0808">Transferase</keyword>
<dbReference type="AlphaFoldDB" id="A0A1H7P9D8"/>
<feature type="transmembrane region" description="Helical" evidence="1">
    <location>
        <begin position="271"/>
        <end position="288"/>
    </location>
</feature>
<keyword evidence="1" id="KW-0472">Membrane</keyword>
<keyword evidence="1" id="KW-0812">Transmembrane</keyword>
<dbReference type="Pfam" id="PF01553">
    <property type="entry name" value="Acyltransferase"/>
    <property type="match status" value="1"/>
</dbReference>
<gene>
    <name evidence="3" type="ORF">SAMN04488008_103376</name>
</gene>
<keyword evidence="1" id="KW-1133">Transmembrane helix</keyword>
<dbReference type="GO" id="GO:0016287">
    <property type="term" value="F:glycerone-phosphate O-acyltransferase activity"/>
    <property type="evidence" value="ECO:0007669"/>
    <property type="project" value="TreeGrafter"/>
</dbReference>
<dbReference type="GO" id="GO:0004366">
    <property type="term" value="F:glycerol-3-phosphate O-acyltransferase activity"/>
    <property type="evidence" value="ECO:0007669"/>
    <property type="project" value="TreeGrafter"/>
</dbReference>
<proteinExistence type="predicted"/>
<dbReference type="RefSeq" id="WP_091622784.1">
    <property type="nucleotide sequence ID" value="NZ_FNZN01000003.1"/>
</dbReference>
<dbReference type="InterPro" id="IPR052744">
    <property type="entry name" value="GPAT/DAPAT"/>
</dbReference>
<organism evidence="3 4">
    <name type="scientific">Maribacter orientalis</name>
    <dbReference type="NCBI Taxonomy" id="228957"/>
    <lineage>
        <taxon>Bacteria</taxon>
        <taxon>Pseudomonadati</taxon>
        <taxon>Bacteroidota</taxon>
        <taxon>Flavobacteriia</taxon>
        <taxon>Flavobacteriales</taxon>
        <taxon>Flavobacteriaceae</taxon>
        <taxon>Maribacter</taxon>
    </lineage>
</organism>
<feature type="domain" description="Phospholipid/glycerol acyltransferase" evidence="2">
    <location>
        <begin position="38"/>
        <end position="165"/>
    </location>
</feature>
<keyword evidence="4" id="KW-1185">Reference proteome</keyword>
<reference evidence="4" key="1">
    <citation type="submission" date="2016-10" db="EMBL/GenBank/DDBJ databases">
        <authorList>
            <person name="Varghese N."/>
            <person name="Submissions S."/>
        </authorList>
    </citation>
    <scope>NUCLEOTIDE SEQUENCE [LARGE SCALE GENOMIC DNA]</scope>
    <source>
        <strain evidence="4">DSM 16471</strain>
    </source>
</reference>
<protein>
    <submittedName>
        <fullName evidence="3">1-acyl-sn-glycerol-3-phosphate acyltransferase</fullName>
    </submittedName>
</protein>
<dbReference type="InterPro" id="IPR002123">
    <property type="entry name" value="Plipid/glycerol_acylTrfase"/>
</dbReference>
<dbReference type="CDD" id="cd07992">
    <property type="entry name" value="LPLAT_AAK14816-like"/>
    <property type="match status" value="1"/>
</dbReference>
<dbReference type="Proteomes" id="UP000198990">
    <property type="component" value="Unassembled WGS sequence"/>
</dbReference>
<evidence type="ECO:0000313" key="3">
    <source>
        <dbReference type="EMBL" id="SEL31687.1"/>
    </source>
</evidence>
<dbReference type="PANTHER" id="PTHR31605">
    <property type="entry name" value="GLYCEROL-3-PHOSPHATE O-ACYLTRANSFERASE 1"/>
    <property type="match status" value="1"/>
</dbReference>
<name>A0A1H7P9D8_9FLAO</name>